<dbReference type="Proteomes" id="UP000031036">
    <property type="component" value="Unassembled WGS sequence"/>
</dbReference>
<organism evidence="1 2">
    <name type="scientific">Toxocara canis</name>
    <name type="common">Canine roundworm</name>
    <dbReference type="NCBI Taxonomy" id="6265"/>
    <lineage>
        <taxon>Eukaryota</taxon>
        <taxon>Metazoa</taxon>
        <taxon>Ecdysozoa</taxon>
        <taxon>Nematoda</taxon>
        <taxon>Chromadorea</taxon>
        <taxon>Rhabditida</taxon>
        <taxon>Spirurina</taxon>
        <taxon>Ascaridomorpha</taxon>
        <taxon>Ascaridoidea</taxon>
        <taxon>Toxocaridae</taxon>
        <taxon>Toxocara</taxon>
    </lineage>
</organism>
<name>A0A0B2VHR5_TOXCA</name>
<evidence type="ECO:0000313" key="2">
    <source>
        <dbReference type="Proteomes" id="UP000031036"/>
    </source>
</evidence>
<comment type="caution">
    <text evidence="1">The sequence shown here is derived from an EMBL/GenBank/DDBJ whole genome shotgun (WGS) entry which is preliminary data.</text>
</comment>
<gene>
    <name evidence="1" type="ORF">Tcan_15633</name>
</gene>
<evidence type="ECO:0000313" key="1">
    <source>
        <dbReference type="EMBL" id="KHN81012.1"/>
    </source>
</evidence>
<proteinExistence type="predicted"/>
<dbReference type="AlphaFoldDB" id="A0A0B2VHR5"/>
<protein>
    <submittedName>
        <fullName evidence="1">Uncharacterized protein</fullName>
    </submittedName>
</protein>
<accession>A0A0B2VHR5</accession>
<reference evidence="1 2" key="1">
    <citation type="submission" date="2014-11" db="EMBL/GenBank/DDBJ databases">
        <title>Genetic blueprint of the zoonotic pathogen Toxocara canis.</title>
        <authorList>
            <person name="Zhu X.-Q."/>
            <person name="Korhonen P.K."/>
            <person name="Cai H."/>
            <person name="Young N.D."/>
            <person name="Nejsum P."/>
            <person name="von Samson-Himmelstjerna G."/>
            <person name="Boag P.R."/>
            <person name="Tan P."/>
            <person name="Li Q."/>
            <person name="Min J."/>
            <person name="Yang Y."/>
            <person name="Wang X."/>
            <person name="Fang X."/>
            <person name="Hall R.S."/>
            <person name="Hofmann A."/>
            <person name="Sternberg P.W."/>
            <person name="Jex A.R."/>
            <person name="Gasser R.B."/>
        </authorList>
    </citation>
    <scope>NUCLEOTIDE SEQUENCE [LARGE SCALE GENOMIC DNA]</scope>
    <source>
        <strain evidence="1">PN_DK_2014</strain>
    </source>
</reference>
<keyword evidence="2" id="KW-1185">Reference proteome</keyword>
<dbReference type="EMBL" id="JPKZ01001612">
    <property type="protein sequence ID" value="KHN81012.1"/>
    <property type="molecule type" value="Genomic_DNA"/>
</dbReference>
<sequence>MPTHKTDLRSPIRLIPPNQLNNIPFLHAIQERILTLPHKQPIVKTIKWLDKRDREAIANGKIIFLEKTRQIRHELAELGNVDVQFYEQECMRFRYRMKLNQMNVKRSPSITHDASQILLLYDGLQPSTMKPVNNI</sequence>